<dbReference type="AlphaFoldDB" id="A0AA88H5K5"/>
<organism evidence="2 3">
    <name type="scientific">Naegleria lovaniensis</name>
    <name type="common">Amoeba</name>
    <dbReference type="NCBI Taxonomy" id="51637"/>
    <lineage>
        <taxon>Eukaryota</taxon>
        <taxon>Discoba</taxon>
        <taxon>Heterolobosea</taxon>
        <taxon>Tetramitia</taxon>
        <taxon>Eutetramitia</taxon>
        <taxon>Vahlkampfiidae</taxon>
        <taxon>Naegleria</taxon>
    </lineage>
</organism>
<comment type="caution">
    <text evidence="2">The sequence shown here is derived from an EMBL/GenBank/DDBJ whole genome shotgun (WGS) entry which is preliminary data.</text>
</comment>
<accession>A0AA88H5K5</accession>
<protein>
    <submittedName>
        <fullName evidence="2">Uncharacterized protein</fullName>
    </submittedName>
</protein>
<reference evidence="2 3" key="1">
    <citation type="journal article" date="2018" name="BMC Genomics">
        <title>The genome of Naegleria lovaniensis, the basis for a comparative approach to unravel pathogenicity factors of the human pathogenic amoeba N. fowleri.</title>
        <authorList>
            <person name="Liechti N."/>
            <person name="Schurch N."/>
            <person name="Bruggmann R."/>
            <person name="Wittwer M."/>
        </authorList>
    </citation>
    <scope>NUCLEOTIDE SEQUENCE [LARGE SCALE GENOMIC DNA]</scope>
    <source>
        <strain evidence="2 3">ATCC 30569</strain>
    </source>
</reference>
<feature type="region of interest" description="Disordered" evidence="1">
    <location>
        <begin position="361"/>
        <end position="507"/>
    </location>
</feature>
<keyword evidence="3" id="KW-1185">Reference proteome</keyword>
<name>A0AA88H5K5_NAELO</name>
<dbReference type="RefSeq" id="XP_044555783.1">
    <property type="nucleotide sequence ID" value="XM_044693205.1"/>
</dbReference>
<dbReference type="EMBL" id="PYSW02000001">
    <property type="protein sequence ID" value="KAG2393889.1"/>
    <property type="molecule type" value="Genomic_DNA"/>
</dbReference>
<feature type="compositionally biased region" description="Polar residues" evidence="1">
    <location>
        <begin position="403"/>
        <end position="419"/>
    </location>
</feature>
<dbReference type="GeneID" id="68096108"/>
<proteinExistence type="predicted"/>
<evidence type="ECO:0000313" key="3">
    <source>
        <dbReference type="Proteomes" id="UP000816034"/>
    </source>
</evidence>
<feature type="region of interest" description="Disordered" evidence="1">
    <location>
        <begin position="150"/>
        <end position="176"/>
    </location>
</feature>
<dbReference type="Proteomes" id="UP000816034">
    <property type="component" value="Unassembled WGS sequence"/>
</dbReference>
<sequence>MFTFQHELNGSNTHHLQNTFESEGSRMEYHHRDLLIPSGCHQDVSDSIYLTKSYMCRMVEIVCDLHEVIEGSLKRSEQVLEQAFIDFEQVVSTIPHYNTNLPLESDMSVYFDPKKLKQRLNILAVERLKALEQIHTSFLAPLLKLISSQKNGEENSPEPNLNHNSHVQPPQSSIQSPLTSNFSNILQVPTTPVKNNRLSTVKENRELVALQKILEHLKTKLDNEKNPSQQNVLRVDIQKIEKEIFMLESGCFLSPIVKQQHNMYHHIQGKKVKPLFLDEYSPSTTPSIPQIDLERVNSSSVTSIKKQEGSRDVCDSQDHSGYWSVTSSLTEKNHQADLNSQLFESMIFEDTPSLVVTEKEKEQHSFMSTPPGENAMASDSDSDMEHQDFLTSQFLSPGRGSTEKTTPQELINVTIPKNANETKKNIRTPTHKQKQPDVTPSPVRKPPTPNLPSKLPSRPNSAKSKAPEKPQSPKNSTQEERHKPPKSFKHMKENIKILPNHTGLSDSIRIGIGTTEKKKEIKPWY</sequence>
<evidence type="ECO:0000256" key="1">
    <source>
        <dbReference type="SAM" id="MobiDB-lite"/>
    </source>
</evidence>
<feature type="compositionally biased region" description="Polar residues" evidence="1">
    <location>
        <begin position="157"/>
        <end position="176"/>
    </location>
</feature>
<gene>
    <name evidence="2" type="ORF">C9374_003653</name>
</gene>
<evidence type="ECO:0000313" key="2">
    <source>
        <dbReference type="EMBL" id="KAG2393889.1"/>
    </source>
</evidence>